<name>A0A8S1Y917_PAROT</name>
<protein>
    <submittedName>
        <fullName evidence="1">Uncharacterized protein</fullName>
    </submittedName>
</protein>
<evidence type="ECO:0000313" key="2">
    <source>
        <dbReference type="Proteomes" id="UP000683925"/>
    </source>
</evidence>
<reference evidence="1" key="1">
    <citation type="submission" date="2021-01" db="EMBL/GenBank/DDBJ databases">
        <authorList>
            <consortium name="Genoscope - CEA"/>
            <person name="William W."/>
        </authorList>
    </citation>
    <scope>NUCLEOTIDE SEQUENCE</scope>
</reference>
<dbReference type="AlphaFoldDB" id="A0A8S1Y917"/>
<sequence>MLLFSLRKIMKLDKRLINAFKILLNKIVYGFVDILTQRHLMIIKNDNKKEDGIKALLKGFFVEGLSFMTLEENFIQSLLQLNNYINIFQIINLI</sequence>
<comment type="caution">
    <text evidence="1">The sequence shown here is derived from an EMBL/GenBank/DDBJ whole genome shotgun (WGS) entry which is preliminary data.</text>
</comment>
<accession>A0A8S1Y917</accession>
<gene>
    <name evidence="1" type="ORF">POCTA_138.1.T1490127</name>
</gene>
<proteinExistence type="predicted"/>
<keyword evidence="2" id="KW-1185">Reference proteome</keyword>
<organism evidence="1 2">
    <name type="scientific">Paramecium octaurelia</name>
    <dbReference type="NCBI Taxonomy" id="43137"/>
    <lineage>
        <taxon>Eukaryota</taxon>
        <taxon>Sar</taxon>
        <taxon>Alveolata</taxon>
        <taxon>Ciliophora</taxon>
        <taxon>Intramacronucleata</taxon>
        <taxon>Oligohymenophorea</taxon>
        <taxon>Peniculida</taxon>
        <taxon>Parameciidae</taxon>
        <taxon>Paramecium</taxon>
    </lineage>
</organism>
<evidence type="ECO:0000313" key="1">
    <source>
        <dbReference type="EMBL" id="CAD8210080.1"/>
    </source>
</evidence>
<dbReference type="EMBL" id="CAJJDP010000151">
    <property type="protein sequence ID" value="CAD8210080.1"/>
    <property type="molecule type" value="Genomic_DNA"/>
</dbReference>
<dbReference type="Proteomes" id="UP000683925">
    <property type="component" value="Unassembled WGS sequence"/>
</dbReference>